<evidence type="ECO:0000256" key="2">
    <source>
        <dbReference type="ARBA" id="ARBA00023002"/>
    </source>
</evidence>
<dbReference type="GO" id="GO:0016491">
    <property type="term" value="F:oxidoreductase activity"/>
    <property type="evidence" value="ECO:0007669"/>
    <property type="project" value="UniProtKB-KW"/>
</dbReference>
<dbReference type="OrthoDB" id="542013at2759"/>
<dbReference type="SUPFAM" id="SSF51735">
    <property type="entry name" value="NAD(P)-binding Rossmann-fold domains"/>
    <property type="match status" value="1"/>
</dbReference>
<name>A0A395HA86_9EURO</name>
<dbReference type="Gene3D" id="3.40.50.720">
    <property type="entry name" value="NAD(P)-binding Rossmann-like Domain"/>
    <property type="match status" value="1"/>
</dbReference>
<dbReference type="GeneID" id="37229048"/>
<organism evidence="3 4">
    <name type="scientific">Aspergillus ibericus CBS 121593</name>
    <dbReference type="NCBI Taxonomy" id="1448316"/>
    <lineage>
        <taxon>Eukaryota</taxon>
        <taxon>Fungi</taxon>
        <taxon>Dikarya</taxon>
        <taxon>Ascomycota</taxon>
        <taxon>Pezizomycotina</taxon>
        <taxon>Eurotiomycetes</taxon>
        <taxon>Eurotiomycetidae</taxon>
        <taxon>Eurotiales</taxon>
        <taxon>Aspergillaceae</taxon>
        <taxon>Aspergillus</taxon>
        <taxon>Aspergillus subgen. Circumdati</taxon>
    </lineage>
</organism>
<proteinExistence type="inferred from homology"/>
<dbReference type="Pfam" id="PF00106">
    <property type="entry name" value="adh_short"/>
    <property type="match status" value="1"/>
</dbReference>
<dbReference type="VEuPathDB" id="FungiDB:BO80DRAFT_499389"/>
<reference evidence="3 4" key="1">
    <citation type="submission" date="2018-02" db="EMBL/GenBank/DDBJ databases">
        <title>The genomes of Aspergillus section Nigri reveals drivers in fungal speciation.</title>
        <authorList>
            <consortium name="DOE Joint Genome Institute"/>
            <person name="Vesth T.C."/>
            <person name="Nybo J."/>
            <person name="Theobald S."/>
            <person name="Brandl J."/>
            <person name="Frisvad J.C."/>
            <person name="Nielsen K.F."/>
            <person name="Lyhne E.K."/>
            <person name="Kogle M.E."/>
            <person name="Kuo A."/>
            <person name="Riley R."/>
            <person name="Clum A."/>
            <person name="Nolan M."/>
            <person name="Lipzen A."/>
            <person name="Salamov A."/>
            <person name="Henrissat B."/>
            <person name="Wiebenga A."/>
            <person name="De vries R.P."/>
            <person name="Grigoriev I.V."/>
            <person name="Mortensen U.H."/>
            <person name="Andersen M.R."/>
            <person name="Baker S.E."/>
        </authorList>
    </citation>
    <scope>NUCLEOTIDE SEQUENCE [LARGE SCALE GENOMIC DNA]</scope>
    <source>
        <strain evidence="3 4">CBS 121593</strain>
    </source>
</reference>
<dbReference type="PRINTS" id="PR00081">
    <property type="entry name" value="GDHRDH"/>
</dbReference>
<evidence type="ECO:0000313" key="3">
    <source>
        <dbReference type="EMBL" id="RAL04556.1"/>
    </source>
</evidence>
<dbReference type="PANTHER" id="PTHR43157">
    <property type="entry name" value="PHOSPHATIDYLINOSITOL-GLYCAN BIOSYNTHESIS CLASS F PROTEIN-RELATED"/>
    <property type="match status" value="1"/>
</dbReference>
<dbReference type="AlphaFoldDB" id="A0A395HA86"/>
<evidence type="ECO:0000256" key="1">
    <source>
        <dbReference type="ARBA" id="ARBA00006484"/>
    </source>
</evidence>
<dbReference type="STRING" id="1448316.A0A395HA86"/>
<dbReference type="Proteomes" id="UP000249402">
    <property type="component" value="Unassembled WGS sequence"/>
</dbReference>
<keyword evidence="4" id="KW-1185">Reference proteome</keyword>
<dbReference type="InterPro" id="IPR002347">
    <property type="entry name" value="SDR_fam"/>
</dbReference>
<dbReference type="RefSeq" id="XP_025578883.1">
    <property type="nucleotide sequence ID" value="XM_025724183.1"/>
</dbReference>
<protein>
    <submittedName>
        <fullName evidence="3">NAD(P)-binding protein</fullName>
    </submittedName>
</protein>
<comment type="similarity">
    <text evidence="1">Belongs to the short-chain dehydrogenases/reductases (SDR) family.</text>
</comment>
<sequence length="346" mass="38219">MAPESVEFPITPKLGAGLRLFFHSQLFVTPPLPTTSFANQTIIVTGSNTGLGLEAARHFYRLHCARLILAVRTISKGEAAKEDILRTVRQRTDPDAIEVWPLDLSSTASTLAFADRVKTDLPRVDVLVENAGINTGDWVLIEGYEQAVQVNVLNTFLLALSLLPKLTHTKTVFPDSQPHLVIVSSEAHRLTKFPEINAPDLYAQLNNKAGFSQQPRYQATKLIEVLFTRELVSRLKTPSPPPVIINLVNPGLCTSNLDRRGPQPPLLMRILRRILDRTTEVGGRTFVLAAAAPLSSHGEFQSDGANQNVEAWIYTDVGKRAQKKVFEQTVKILEARRPGVVKEVGL</sequence>
<evidence type="ECO:0000313" key="4">
    <source>
        <dbReference type="Proteomes" id="UP000249402"/>
    </source>
</evidence>
<dbReference type="EMBL" id="KZ824423">
    <property type="protein sequence ID" value="RAL04556.1"/>
    <property type="molecule type" value="Genomic_DNA"/>
</dbReference>
<accession>A0A395HA86</accession>
<gene>
    <name evidence="3" type="ORF">BO80DRAFT_499389</name>
</gene>
<dbReference type="PANTHER" id="PTHR43157:SF31">
    <property type="entry name" value="PHOSPHATIDYLINOSITOL-GLYCAN BIOSYNTHESIS CLASS F PROTEIN"/>
    <property type="match status" value="1"/>
</dbReference>
<keyword evidence="2" id="KW-0560">Oxidoreductase</keyword>
<dbReference type="InterPro" id="IPR036291">
    <property type="entry name" value="NAD(P)-bd_dom_sf"/>
</dbReference>